<keyword evidence="3 5" id="KW-0831">Ubiquinone biosynthesis</keyword>
<comment type="catalytic activity">
    <reaction evidence="5">
        <text>a 3,4-dihydroxy-5-(all-trans-polyprenyl)benzoate + S-adenosyl-L-methionine = a 4-hydroxy-3-methoxy-5-(all-trans-polyprenyl)benzoate + S-adenosyl-L-homocysteine + H(+)</text>
        <dbReference type="Rhea" id="RHEA:44452"/>
        <dbReference type="Rhea" id="RHEA-COMP:10930"/>
        <dbReference type="Rhea" id="RHEA-COMP:10931"/>
        <dbReference type="ChEBI" id="CHEBI:15378"/>
        <dbReference type="ChEBI" id="CHEBI:57856"/>
        <dbReference type="ChEBI" id="CHEBI:59789"/>
        <dbReference type="ChEBI" id="CHEBI:64694"/>
        <dbReference type="ChEBI" id="CHEBI:84443"/>
        <dbReference type="EC" id="2.1.1.114"/>
    </reaction>
</comment>
<dbReference type="InterPro" id="IPR010233">
    <property type="entry name" value="UbiG_MeTrfase"/>
</dbReference>
<keyword evidence="1 5" id="KW-0489">Methyltransferase</keyword>
<organism evidence="6 7">
    <name type="scientific">Caenorhabditis japonica</name>
    <dbReference type="NCBI Taxonomy" id="281687"/>
    <lineage>
        <taxon>Eukaryota</taxon>
        <taxon>Metazoa</taxon>
        <taxon>Ecdysozoa</taxon>
        <taxon>Nematoda</taxon>
        <taxon>Chromadorea</taxon>
        <taxon>Rhabditida</taxon>
        <taxon>Rhabditina</taxon>
        <taxon>Rhabditomorpha</taxon>
        <taxon>Rhabditoidea</taxon>
        <taxon>Rhabditidae</taxon>
        <taxon>Peloderinae</taxon>
        <taxon>Caenorhabditis</taxon>
    </lineage>
</organism>
<keyword evidence="5" id="KW-0479">Metal-binding</keyword>
<evidence type="ECO:0000256" key="4">
    <source>
        <dbReference type="ARBA" id="ARBA00022691"/>
    </source>
</evidence>
<evidence type="ECO:0000256" key="1">
    <source>
        <dbReference type="ARBA" id="ARBA00022603"/>
    </source>
</evidence>
<comment type="cofactor">
    <cofactor evidence="5">
        <name>Mg(2+)</name>
        <dbReference type="ChEBI" id="CHEBI:18420"/>
    </cofactor>
</comment>
<evidence type="ECO:0000256" key="2">
    <source>
        <dbReference type="ARBA" id="ARBA00022679"/>
    </source>
</evidence>
<dbReference type="SUPFAM" id="SSF53335">
    <property type="entry name" value="S-adenosyl-L-methionine-dependent methyltransferases"/>
    <property type="match status" value="1"/>
</dbReference>
<dbReference type="GO" id="GO:0002119">
    <property type="term" value="P:nematode larval development"/>
    <property type="evidence" value="ECO:0007669"/>
    <property type="project" value="EnsemblMetazoa"/>
</dbReference>
<feature type="binding site" evidence="5">
    <location>
        <position position="166"/>
    </location>
    <ligand>
        <name>Mg(2+)</name>
        <dbReference type="ChEBI" id="CHEBI:18420"/>
    </ligand>
</feature>
<feature type="binding site" evidence="5">
    <location>
        <position position="167"/>
    </location>
    <ligand>
        <name>Mg(2+)</name>
        <dbReference type="ChEBI" id="CHEBI:18420"/>
    </ligand>
</feature>
<dbReference type="GO" id="GO:0061542">
    <property type="term" value="F:3-demethylubiquinol 3-O-methyltransferase activity"/>
    <property type="evidence" value="ECO:0007669"/>
    <property type="project" value="UniProtKB-UniRule"/>
</dbReference>
<dbReference type="PANTHER" id="PTHR43464">
    <property type="entry name" value="METHYLTRANSFERASE"/>
    <property type="match status" value="1"/>
</dbReference>
<sequence>MLNTLNGLKYIRLTKIRCPQKRCQSNAVSASSIDSDEVEKFGKLSSEWADELGSFHALHSLNRIRVPWIVENVNKIKRTNPPRLVDVGSGGGLLSIPLAKCGFDVTGIDATQRAVEAANRSLEAKPLNLSGVSERLRFQHTSVEEFCQRAENKSGYDAVVGSEIVEHVADLNRFVNSLAELARPGAPLFITTINRTMMSKLTAIWLAENVMKIVPAGVHNWEKFVTPEELSAVLFDSGCSVVATQGIMYHPVGNHWTWINSTQCNYAILAVKN</sequence>
<reference evidence="6" key="2">
    <citation type="submission" date="2022-06" db="UniProtKB">
        <authorList>
            <consortium name="EnsemblMetazoa"/>
        </authorList>
    </citation>
    <scope>IDENTIFICATION</scope>
    <source>
        <strain evidence="6">DF5081</strain>
    </source>
</reference>
<comment type="pathway">
    <text evidence="5">Cofactor biosynthesis; ubiquinone biosynthesis.</text>
</comment>
<reference evidence="7" key="1">
    <citation type="submission" date="2010-08" db="EMBL/GenBank/DDBJ databases">
        <authorList>
            <consortium name="Caenorhabditis japonica Sequencing Consortium"/>
            <person name="Wilson R.K."/>
        </authorList>
    </citation>
    <scope>NUCLEOTIDE SEQUENCE [LARGE SCALE GENOMIC DNA]</scope>
    <source>
        <strain evidence="7">DF5081</strain>
    </source>
</reference>
<keyword evidence="5" id="KW-0460">Magnesium</keyword>
<dbReference type="PANTHER" id="PTHR43464:SF19">
    <property type="entry name" value="UBIQUINONE BIOSYNTHESIS O-METHYLTRANSFERASE, MITOCHONDRIAL"/>
    <property type="match status" value="1"/>
</dbReference>
<evidence type="ECO:0000256" key="5">
    <source>
        <dbReference type="HAMAP-Rule" id="MF_03190"/>
    </source>
</evidence>
<proteinExistence type="inferred from homology"/>
<dbReference type="EC" id="2.1.1.-" evidence="5"/>
<comment type="function">
    <text evidence="5">O-methyltransferase required for two non-consecutive steps during ubiquinone biosynthesis. Catalyzes the 2 O-methylation of 3,4-dihydroxy-5-(all-trans-polyprenyl)benzoic acid into 4-hydroxy-3-methoxy-5-(all-trans-polyprenyl)benzoic acid. Also catalyzes the last step of ubiquinone biosynthesis by mediating methylation of 3-demethylubiquinone into ubiquinone. Also able to mediate the methylation of 3-demethylubiquinol into ubiquinol.</text>
</comment>
<dbReference type="EC" id="2.1.1.114" evidence="5"/>
<dbReference type="CDD" id="cd02440">
    <property type="entry name" value="AdoMet_MTases"/>
    <property type="match status" value="1"/>
</dbReference>
<dbReference type="EC" id="2.1.1.64" evidence="5"/>
<comment type="similarity">
    <text evidence="5">Belongs to the class I-like SAM-binding methyltransferase superfamily. UbiG/COQ3 family.</text>
</comment>
<gene>
    <name evidence="5" type="primary">coq-3</name>
</gene>
<protein>
    <recommendedName>
        <fullName evidence="5">Ubiquinone biosynthesis O-methyltransferase, mitochondrial</fullName>
    </recommendedName>
    <alternativeName>
        <fullName evidence="5">3-demethylubiquinol 3-O-methyltransferase</fullName>
        <ecNumber evidence="5">2.1.1.64</ecNumber>
    </alternativeName>
    <alternativeName>
        <fullName evidence="5">3-demethylubiquinone 3-O-methyltransferase</fullName>
        <ecNumber evidence="5">2.1.1.-</ecNumber>
    </alternativeName>
    <alternativeName>
        <fullName evidence="5">Polyprenyldihydroxybenzoate methyltransferase</fullName>
        <ecNumber evidence="5">2.1.1.114</ecNumber>
    </alternativeName>
</protein>
<feature type="binding site" evidence="5">
    <location>
        <position position="109"/>
    </location>
    <ligand>
        <name>S-adenosyl-L-methionine</name>
        <dbReference type="ChEBI" id="CHEBI:59789"/>
    </ligand>
</feature>
<feature type="binding site" evidence="5">
    <location>
        <position position="65"/>
    </location>
    <ligand>
        <name>S-adenosyl-L-methionine</name>
        <dbReference type="ChEBI" id="CHEBI:59789"/>
    </ligand>
</feature>
<dbReference type="EnsemblMetazoa" id="CJA00259.1">
    <property type="protein sequence ID" value="CJA00259.1"/>
    <property type="gene ID" value="WBGene00119463"/>
</dbReference>
<keyword evidence="2 5" id="KW-0808">Transferase</keyword>
<evidence type="ECO:0000256" key="3">
    <source>
        <dbReference type="ARBA" id="ARBA00022688"/>
    </source>
</evidence>
<comment type="subunit">
    <text evidence="5">Component of a multi-subunit COQ enzyme complex.</text>
</comment>
<keyword evidence="5" id="KW-0496">Mitochondrion</keyword>
<dbReference type="HAMAP" id="MF_00472">
    <property type="entry name" value="UbiG"/>
    <property type="match status" value="1"/>
</dbReference>
<dbReference type="Proteomes" id="UP000005237">
    <property type="component" value="Unassembled WGS sequence"/>
</dbReference>
<keyword evidence="5" id="KW-0999">Mitochondrion inner membrane</keyword>
<dbReference type="GO" id="GO:0031314">
    <property type="term" value="C:extrinsic component of mitochondrial inner membrane"/>
    <property type="evidence" value="ECO:0007669"/>
    <property type="project" value="UniProtKB-UniRule"/>
</dbReference>
<dbReference type="GO" id="GO:0032259">
    <property type="term" value="P:methylation"/>
    <property type="evidence" value="ECO:0007669"/>
    <property type="project" value="UniProtKB-KW"/>
</dbReference>
<evidence type="ECO:0000313" key="7">
    <source>
        <dbReference type="Proteomes" id="UP000005237"/>
    </source>
</evidence>
<keyword evidence="5" id="KW-0472">Membrane</keyword>
<keyword evidence="7" id="KW-1185">Reference proteome</keyword>
<comment type="subcellular location">
    <subcellularLocation>
        <location evidence="5">Mitochondrion inner membrane</location>
        <topology evidence="5">Peripheral membrane protein</topology>
        <orientation evidence="5">Matrix side</orientation>
    </subcellularLocation>
</comment>
<comment type="catalytic activity">
    <reaction evidence="5">
        <text>a 3-demethylubiquinol + S-adenosyl-L-methionine = a ubiquinol + S-adenosyl-L-homocysteine + H(+)</text>
        <dbReference type="Rhea" id="RHEA:44380"/>
        <dbReference type="Rhea" id="RHEA-COMP:9566"/>
        <dbReference type="Rhea" id="RHEA-COMP:10914"/>
        <dbReference type="ChEBI" id="CHEBI:15378"/>
        <dbReference type="ChEBI" id="CHEBI:17976"/>
        <dbReference type="ChEBI" id="CHEBI:57856"/>
        <dbReference type="ChEBI" id="CHEBI:59789"/>
        <dbReference type="ChEBI" id="CHEBI:84422"/>
        <dbReference type="EC" id="2.1.1.64"/>
    </reaction>
</comment>
<dbReference type="Gene3D" id="3.40.50.150">
    <property type="entry name" value="Vaccinia Virus protein VP39"/>
    <property type="match status" value="1"/>
</dbReference>
<name>A0A8R1DED2_CAEJA</name>
<accession>A0A8R1DED2</accession>
<dbReference type="AlphaFoldDB" id="A0A8R1DED2"/>
<comment type="catalytic activity">
    <reaction evidence="5">
        <text>a 3-demethylubiquinone + S-adenosyl-L-methionine = a ubiquinone + S-adenosyl-L-homocysteine</text>
        <dbReference type="Rhea" id="RHEA:81215"/>
        <dbReference type="Rhea" id="RHEA-COMP:9565"/>
        <dbReference type="Rhea" id="RHEA-COMP:19654"/>
        <dbReference type="ChEBI" id="CHEBI:16389"/>
        <dbReference type="ChEBI" id="CHEBI:57856"/>
        <dbReference type="ChEBI" id="CHEBI:59789"/>
        <dbReference type="ChEBI" id="CHEBI:231825"/>
    </reaction>
</comment>
<dbReference type="GO" id="GO:0010420">
    <property type="term" value="F:polyprenyldihydroxybenzoate methyltransferase activity"/>
    <property type="evidence" value="ECO:0007669"/>
    <property type="project" value="UniProtKB-UniRule"/>
</dbReference>
<dbReference type="Pfam" id="PF13489">
    <property type="entry name" value="Methyltransf_23"/>
    <property type="match status" value="1"/>
</dbReference>
<dbReference type="InterPro" id="IPR029063">
    <property type="entry name" value="SAM-dependent_MTases_sf"/>
</dbReference>
<feature type="binding site" evidence="5">
    <location>
        <position position="88"/>
    </location>
    <ligand>
        <name>S-adenosyl-L-methionine</name>
        <dbReference type="ChEBI" id="CHEBI:59789"/>
    </ligand>
</feature>
<feature type="binding site" evidence="5">
    <location>
        <position position="163"/>
    </location>
    <ligand>
        <name>Mg(2+)</name>
        <dbReference type="ChEBI" id="CHEBI:18420"/>
    </ligand>
</feature>
<dbReference type="GO" id="GO:0046872">
    <property type="term" value="F:metal ion binding"/>
    <property type="evidence" value="ECO:0007669"/>
    <property type="project" value="UniProtKB-KW"/>
</dbReference>
<dbReference type="NCBIfam" id="TIGR01983">
    <property type="entry name" value="UbiG"/>
    <property type="match status" value="1"/>
</dbReference>
<evidence type="ECO:0000313" key="6">
    <source>
        <dbReference type="EnsemblMetazoa" id="CJA00259.1"/>
    </source>
</evidence>
<keyword evidence="4 5" id="KW-0949">S-adenosyl-L-methionine</keyword>
<feature type="binding site" evidence="5">
    <location>
        <position position="162"/>
    </location>
    <ligand>
        <name>S-adenosyl-L-methionine</name>
        <dbReference type="ChEBI" id="CHEBI:59789"/>
    </ligand>
</feature>